<dbReference type="SUPFAM" id="SSF116734">
    <property type="entry name" value="DNA methylase specificity domain"/>
    <property type="match status" value="2"/>
</dbReference>
<evidence type="ECO:0000256" key="3">
    <source>
        <dbReference type="ARBA" id="ARBA00023125"/>
    </source>
</evidence>
<proteinExistence type="inferred from homology"/>
<dbReference type="InterPro" id="IPR000055">
    <property type="entry name" value="Restrct_endonuc_typeI_TRD"/>
</dbReference>
<reference evidence="5 6" key="1">
    <citation type="journal article" date="2009" name="Proc. Natl. Acad. Sci. U.S.A.">
        <title>The genomic basis of trophic strategy in marine bacteria.</title>
        <authorList>
            <person name="Lauro F.M."/>
            <person name="McDougald D."/>
            <person name="Thomas T."/>
            <person name="Williams T.J."/>
            <person name="Egan S."/>
            <person name="Rice S."/>
            <person name="DeMaere M.Z."/>
            <person name="Ting L."/>
            <person name="Ertan H."/>
            <person name="Johnson J."/>
            <person name="Ferriera S."/>
            <person name="Lapidus A."/>
            <person name="Anderson I."/>
            <person name="Kyrpides N."/>
            <person name="Munk A.C."/>
            <person name="Detter C."/>
            <person name="Han C.S."/>
            <person name="Brown M.V."/>
            <person name="Robb F.T."/>
            <person name="Kjelleberg S."/>
            <person name="Cavicchioli R."/>
        </authorList>
    </citation>
    <scope>NUCLEOTIDE SEQUENCE [LARGE SCALE GENOMIC DNA]</scope>
    <source>
        <strain evidence="5 6">S14</strain>
    </source>
</reference>
<gene>
    <name evidence="5" type="ORF">VAS14_01576</name>
</gene>
<comment type="caution">
    <text evidence="5">The sequence shown here is derived from an EMBL/GenBank/DDBJ whole genome shotgun (WGS) entry which is preliminary data.</text>
</comment>
<evidence type="ECO:0000313" key="5">
    <source>
        <dbReference type="EMBL" id="EAS64367.1"/>
    </source>
</evidence>
<feature type="domain" description="Type I restriction modification DNA specificity" evidence="4">
    <location>
        <begin position="3"/>
        <end position="169"/>
    </location>
</feature>
<keyword evidence="2" id="KW-0680">Restriction system</keyword>
<dbReference type="OrthoDB" id="9798929at2"/>
<evidence type="ECO:0000259" key="4">
    <source>
        <dbReference type="Pfam" id="PF01420"/>
    </source>
</evidence>
<protein>
    <submittedName>
        <fullName evidence="5">Putative type I restriction-modification system specificity subunit</fullName>
    </submittedName>
</protein>
<evidence type="ECO:0000313" key="6">
    <source>
        <dbReference type="Proteomes" id="UP000001603"/>
    </source>
</evidence>
<keyword evidence="3" id="KW-0238">DNA-binding</keyword>
<dbReference type="PANTHER" id="PTHR30408:SF12">
    <property type="entry name" value="TYPE I RESTRICTION ENZYME MJAVIII SPECIFICITY SUBUNIT"/>
    <property type="match status" value="1"/>
</dbReference>
<dbReference type="Proteomes" id="UP000001603">
    <property type="component" value="Unassembled WGS sequence"/>
</dbReference>
<accession>Q1ZQD0</accession>
<dbReference type="InterPro" id="IPR052021">
    <property type="entry name" value="Type-I_RS_S_subunit"/>
</dbReference>
<dbReference type="EMBL" id="AAOJ01000003">
    <property type="protein sequence ID" value="EAS64367.1"/>
    <property type="molecule type" value="Genomic_DNA"/>
</dbReference>
<dbReference type="CDD" id="cd17263">
    <property type="entry name" value="RMtype1_S_AbaB8300I-TRD1-CR1_like"/>
    <property type="match status" value="1"/>
</dbReference>
<dbReference type="InterPro" id="IPR044946">
    <property type="entry name" value="Restrct_endonuc_typeI_TRD_sf"/>
</dbReference>
<dbReference type="PANTHER" id="PTHR30408">
    <property type="entry name" value="TYPE-1 RESTRICTION ENZYME ECOKI SPECIFICITY PROTEIN"/>
    <property type="match status" value="1"/>
</dbReference>
<name>Q1ZQD0_PHOAS</name>
<organism evidence="5 6">
    <name type="scientific">Photobacterium angustum (strain S14 / CCUG 15956)</name>
    <name type="common">Vibrio sp. (strain S14 / CCUG 15956)</name>
    <dbReference type="NCBI Taxonomy" id="314292"/>
    <lineage>
        <taxon>Bacteria</taxon>
        <taxon>Pseudomonadati</taxon>
        <taxon>Pseudomonadota</taxon>
        <taxon>Gammaproteobacteria</taxon>
        <taxon>Vibrionales</taxon>
        <taxon>Vibrionaceae</taxon>
        <taxon>Photobacterium</taxon>
    </lineage>
</organism>
<sequence length="363" mass="40335">MSWPIVELGSVVSFVGGSQPPKSTFKFEPEDDYVRLLQIRDYKSDKNLTFIPESSTKKFCKKDDVMIGRYGPPVFQILRGLEGAYNVALMKAVPSEKVDKDYLYYFLKQDKLFRLIDSLSQRTAGQSGIDMDALKSYPMLLPPLEEQKRIAAILDKADAIRQKRKQAIELADEFLRSVFLDMFGDIPAGFSKYPLVGCRGSVKAASGKSSKGVISDSSTDIPIYGGNGINGYATEALYSKPVVIVGRVGQQCGITTLTDGPCWVTDNAIVLEITDLKKYDAAYLAHALKHSPLRDSVKRLDLPFVNQSMILDYKIPLPPISEQKKFGSIRKNLLKHLSLQQKGIGISEDNFQVLSQQAFSGQL</sequence>
<feature type="domain" description="Type I restriction modification DNA specificity" evidence="4">
    <location>
        <begin position="217"/>
        <end position="340"/>
    </location>
</feature>
<dbReference type="eggNOG" id="COG0732">
    <property type="taxonomic scope" value="Bacteria"/>
</dbReference>
<evidence type="ECO:0000256" key="1">
    <source>
        <dbReference type="ARBA" id="ARBA00010923"/>
    </source>
</evidence>
<dbReference type="AlphaFoldDB" id="Q1ZQD0"/>
<evidence type="ECO:0000256" key="2">
    <source>
        <dbReference type="ARBA" id="ARBA00022747"/>
    </source>
</evidence>
<comment type="similarity">
    <text evidence="1">Belongs to the type-I restriction system S methylase family.</text>
</comment>
<dbReference type="HOGENOM" id="CLU_021095_10_1_6"/>
<dbReference type="Gene3D" id="3.90.220.20">
    <property type="entry name" value="DNA methylase specificity domains"/>
    <property type="match status" value="2"/>
</dbReference>
<dbReference type="RefSeq" id="WP_005367341.1">
    <property type="nucleotide sequence ID" value="NZ_CH902600.1"/>
</dbReference>
<dbReference type="Pfam" id="PF01420">
    <property type="entry name" value="Methylase_S"/>
    <property type="match status" value="2"/>
</dbReference>
<dbReference type="GO" id="GO:0009307">
    <property type="term" value="P:DNA restriction-modification system"/>
    <property type="evidence" value="ECO:0007669"/>
    <property type="project" value="UniProtKB-KW"/>
</dbReference>
<dbReference type="GO" id="GO:0003677">
    <property type="term" value="F:DNA binding"/>
    <property type="evidence" value="ECO:0007669"/>
    <property type="project" value="UniProtKB-KW"/>
</dbReference>